<dbReference type="OrthoDB" id="8480494at2"/>
<gene>
    <name evidence="5" type="ORF">FRZ44_02020</name>
</gene>
<accession>A0A5J6MJN7</accession>
<keyword evidence="6" id="KW-1185">Reference proteome</keyword>
<evidence type="ECO:0000313" key="5">
    <source>
        <dbReference type="EMBL" id="QEX14926.1"/>
    </source>
</evidence>
<reference evidence="5 6" key="1">
    <citation type="submission" date="2019-08" db="EMBL/GenBank/DDBJ databases">
        <title>Hyperibacter terrae gen. nov., sp. nov. and Hyperibacter viscosus sp. nov., two new members in the family Rhodospirillaceae isolated from the rhizosphere of Hypericum perforatum.</title>
        <authorList>
            <person name="Noviana Z."/>
        </authorList>
    </citation>
    <scope>NUCLEOTIDE SEQUENCE [LARGE SCALE GENOMIC DNA]</scope>
    <source>
        <strain evidence="5 6">R5913</strain>
    </source>
</reference>
<dbReference type="InterPro" id="IPR011990">
    <property type="entry name" value="TPR-like_helical_dom_sf"/>
</dbReference>
<dbReference type="InterPro" id="IPR050498">
    <property type="entry name" value="Ycf3"/>
</dbReference>
<keyword evidence="1" id="KW-0677">Repeat</keyword>
<feature type="chain" id="PRO_5023915908" evidence="4">
    <location>
        <begin position="34"/>
        <end position="271"/>
    </location>
</feature>
<dbReference type="Gene3D" id="1.25.40.10">
    <property type="entry name" value="Tetratricopeptide repeat domain"/>
    <property type="match status" value="2"/>
</dbReference>
<evidence type="ECO:0000313" key="6">
    <source>
        <dbReference type="Proteomes" id="UP000326202"/>
    </source>
</evidence>
<evidence type="ECO:0000256" key="1">
    <source>
        <dbReference type="ARBA" id="ARBA00022737"/>
    </source>
</evidence>
<protein>
    <submittedName>
        <fullName evidence="5">Uncharacterized protein</fullName>
    </submittedName>
</protein>
<feature type="repeat" description="TPR" evidence="3">
    <location>
        <begin position="118"/>
        <end position="151"/>
    </location>
</feature>
<dbReference type="KEGG" id="htq:FRZ44_02020"/>
<dbReference type="RefSeq" id="WP_151175427.1">
    <property type="nucleotide sequence ID" value="NZ_CP042906.1"/>
</dbReference>
<evidence type="ECO:0000256" key="3">
    <source>
        <dbReference type="PROSITE-ProRule" id="PRU00339"/>
    </source>
</evidence>
<dbReference type="PANTHER" id="PTHR44858">
    <property type="entry name" value="TETRATRICOPEPTIDE REPEAT PROTEIN 6"/>
    <property type="match status" value="1"/>
</dbReference>
<dbReference type="PANTHER" id="PTHR44858:SF1">
    <property type="entry name" value="UDP-N-ACETYLGLUCOSAMINE--PEPTIDE N-ACETYLGLUCOSAMINYLTRANSFERASE SPINDLY-RELATED"/>
    <property type="match status" value="1"/>
</dbReference>
<dbReference type="PROSITE" id="PS50005">
    <property type="entry name" value="TPR"/>
    <property type="match status" value="2"/>
</dbReference>
<dbReference type="Proteomes" id="UP000326202">
    <property type="component" value="Chromosome"/>
</dbReference>
<sequence>MSIGRYKARTRGGLWPAAALVLLLSAAASGVCAQEQSFPEQNPDQAKQYADCMALTAAHPQQAYDAAAAWIGKKGGPPAEHCQAVALVGLGRYAEAAQAMQTVAGELAKIESSKNLAAHLYDQAGQIWILQGDPAQAIAASNSALEILPNDVDLVIDRAVALGAAERWWDALDDLNHANELAPKRADILVLRASAYRYVDSKDLAMADVNQALTLDPKNAEGHLERGILLANNGDKNGARADWLAAIQAAPNTPTAETAQARLEQLDVKVQ</sequence>
<dbReference type="EMBL" id="CP042906">
    <property type="protein sequence ID" value="QEX14926.1"/>
    <property type="molecule type" value="Genomic_DNA"/>
</dbReference>
<feature type="repeat" description="TPR" evidence="3">
    <location>
        <begin position="186"/>
        <end position="219"/>
    </location>
</feature>
<proteinExistence type="predicted"/>
<evidence type="ECO:0000256" key="2">
    <source>
        <dbReference type="ARBA" id="ARBA00022803"/>
    </source>
</evidence>
<evidence type="ECO:0000256" key="4">
    <source>
        <dbReference type="SAM" id="SignalP"/>
    </source>
</evidence>
<dbReference type="SMART" id="SM00028">
    <property type="entry name" value="TPR"/>
    <property type="match status" value="4"/>
</dbReference>
<dbReference type="AlphaFoldDB" id="A0A5J6MJN7"/>
<feature type="signal peptide" evidence="4">
    <location>
        <begin position="1"/>
        <end position="33"/>
    </location>
</feature>
<keyword evidence="2 3" id="KW-0802">TPR repeat</keyword>
<dbReference type="SUPFAM" id="SSF48452">
    <property type="entry name" value="TPR-like"/>
    <property type="match status" value="1"/>
</dbReference>
<name>A0A5J6MJN7_9PROT</name>
<dbReference type="InterPro" id="IPR019734">
    <property type="entry name" value="TPR_rpt"/>
</dbReference>
<keyword evidence="4" id="KW-0732">Signal</keyword>
<organism evidence="5 6">
    <name type="scientific">Hypericibacter terrae</name>
    <dbReference type="NCBI Taxonomy" id="2602015"/>
    <lineage>
        <taxon>Bacteria</taxon>
        <taxon>Pseudomonadati</taxon>
        <taxon>Pseudomonadota</taxon>
        <taxon>Alphaproteobacteria</taxon>
        <taxon>Rhodospirillales</taxon>
        <taxon>Dongiaceae</taxon>
        <taxon>Hypericibacter</taxon>
    </lineage>
</organism>
<dbReference type="Pfam" id="PF13181">
    <property type="entry name" value="TPR_8"/>
    <property type="match status" value="1"/>
</dbReference>